<proteinExistence type="predicted"/>
<keyword evidence="1" id="KW-0812">Transmembrane</keyword>
<keyword evidence="2" id="KW-0732">Signal</keyword>
<evidence type="ECO:0000256" key="1">
    <source>
        <dbReference type="SAM" id="Phobius"/>
    </source>
</evidence>
<feature type="chain" id="PRO_5045941707" evidence="2">
    <location>
        <begin position="23"/>
        <end position="144"/>
    </location>
</feature>
<feature type="transmembrane region" description="Helical" evidence="1">
    <location>
        <begin position="122"/>
        <end position="143"/>
    </location>
</feature>
<reference evidence="3 4" key="1">
    <citation type="submission" date="2022-05" db="EMBL/GenBank/DDBJ databases">
        <authorList>
            <consortium name="Genoscope - CEA"/>
            <person name="William W."/>
        </authorList>
    </citation>
    <scope>NUCLEOTIDE SEQUENCE [LARGE SCALE GENOMIC DNA]</scope>
</reference>
<sequence>MKAFSFYLYTFITFCLLQSAPALECYQCSDIPGFPPNSTTCRSGKLGKTTCKGILGPKCYTAKLKKFGLSVVVRDCAIGDVCAPEFQDSPCKIIKNITRVDSCDLKCCSEDLCDPSSADRPGFPFVLAASCATILWAFFFNIFT</sequence>
<keyword evidence="4" id="KW-1185">Reference proteome</keyword>
<organism evidence="3 4">
    <name type="scientific">Porites lobata</name>
    <dbReference type="NCBI Taxonomy" id="104759"/>
    <lineage>
        <taxon>Eukaryota</taxon>
        <taxon>Metazoa</taxon>
        <taxon>Cnidaria</taxon>
        <taxon>Anthozoa</taxon>
        <taxon>Hexacorallia</taxon>
        <taxon>Scleractinia</taxon>
        <taxon>Fungiina</taxon>
        <taxon>Poritidae</taxon>
        <taxon>Porites</taxon>
    </lineage>
</organism>
<dbReference type="Gene3D" id="2.10.60.10">
    <property type="entry name" value="CD59"/>
    <property type="match status" value="1"/>
</dbReference>
<feature type="signal peptide" evidence="2">
    <location>
        <begin position="1"/>
        <end position="22"/>
    </location>
</feature>
<keyword evidence="1" id="KW-1133">Transmembrane helix</keyword>
<protein>
    <submittedName>
        <fullName evidence="3">Uncharacterized protein</fullName>
    </submittedName>
</protein>
<dbReference type="SUPFAM" id="SSF57302">
    <property type="entry name" value="Snake toxin-like"/>
    <property type="match status" value="1"/>
</dbReference>
<evidence type="ECO:0000313" key="3">
    <source>
        <dbReference type="EMBL" id="CAH3117537.1"/>
    </source>
</evidence>
<accession>A0ABN8NRF9</accession>
<dbReference type="InterPro" id="IPR045860">
    <property type="entry name" value="Snake_toxin-like_sf"/>
</dbReference>
<dbReference type="EMBL" id="CALNXK010000031">
    <property type="protein sequence ID" value="CAH3117537.1"/>
    <property type="molecule type" value="Genomic_DNA"/>
</dbReference>
<evidence type="ECO:0000313" key="4">
    <source>
        <dbReference type="Proteomes" id="UP001159405"/>
    </source>
</evidence>
<comment type="caution">
    <text evidence="3">The sequence shown here is derived from an EMBL/GenBank/DDBJ whole genome shotgun (WGS) entry which is preliminary data.</text>
</comment>
<name>A0ABN8NRF9_9CNID</name>
<dbReference type="Proteomes" id="UP001159405">
    <property type="component" value="Unassembled WGS sequence"/>
</dbReference>
<keyword evidence="1" id="KW-0472">Membrane</keyword>
<gene>
    <name evidence="3" type="ORF">PLOB_00026032</name>
</gene>
<evidence type="ECO:0000256" key="2">
    <source>
        <dbReference type="SAM" id="SignalP"/>
    </source>
</evidence>